<protein>
    <submittedName>
        <fullName evidence="2">Siderophore-interacting protein</fullName>
    </submittedName>
</protein>
<dbReference type="InterPro" id="IPR039261">
    <property type="entry name" value="FNR_nucleotide-bd"/>
</dbReference>
<dbReference type="Pfam" id="PF04954">
    <property type="entry name" value="SIP"/>
    <property type="match status" value="1"/>
</dbReference>
<organism evidence="2 3">
    <name type="scientific">Chitinophaga costaii</name>
    <dbReference type="NCBI Taxonomy" id="1335309"/>
    <lineage>
        <taxon>Bacteria</taxon>
        <taxon>Pseudomonadati</taxon>
        <taxon>Bacteroidota</taxon>
        <taxon>Chitinophagia</taxon>
        <taxon>Chitinophagales</taxon>
        <taxon>Chitinophagaceae</taxon>
        <taxon>Chitinophaga</taxon>
    </lineage>
</organism>
<accession>A0A1C4EY07</accession>
<dbReference type="Gene3D" id="3.40.50.80">
    <property type="entry name" value="Nucleotide-binding domain of ferredoxin-NADP reductase (FNR) module"/>
    <property type="match status" value="1"/>
</dbReference>
<proteinExistence type="predicted"/>
<dbReference type="AlphaFoldDB" id="A0A1C4EY07"/>
<dbReference type="InterPro" id="IPR007037">
    <property type="entry name" value="SIP_rossman_dom"/>
</dbReference>
<evidence type="ECO:0000313" key="2">
    <source>
        <dbReference type="EMBL" id="SCC48373.1"/>
    </source>
</evidence>
<dbReference type="EMBL" id="FMAR01000010">
    <property type="protein sequence ID" value="SCC48373.1"/>
    <property type="molecule type" value="Genomic_DNA"/>
</dbReference>
<name>A0A1C4EY07_9BACT</name>
<keyword evidence="3" id="KW-1185">Reference proteome</keyword>
<dbReference type="STRING" id="1335309.GA0116948_11099"/>
<dbReference type="Proteomes" id="UP000242818">
    <property type="component" value="Unassembled WGS sequence"/>
</dbReference>
<evidence type="ECO:0000313" key="3">
    <source>
        <dbReference type="Proteomes" id="UP000242818"/>
    </source>
</evidence>
<reference evidence="2 3" key="1">
    <citation type="submission" date="2016-08" db="EMBL/GenBank/DDBJ databases">
        <authorList>
            <person name="Seilhamer J.J."/>
        </authorList>
    </citation>
    <scope>NUCLEOTIDE SEQUENCE [LARGE SCALE GENOMIC DNA]</scope>
    <source>
        <strain evidence="2 3">A37T2</strain>
    </source>
</reference>
<gene>
    <name evidence="2" type="ORF">GA0116948_11099</name>
</gene>
<feature type="domain" description="SIP-like Rossmann fold" evidence="1">
    <location>
        <begin position="15"/>
        <end position="125"/>
    </location>
</feature>
<evidence type="ECO:0000259" key="1">
    <source>
        <dbReference type="Pfam" id="PF04954"/>
    </source>
</evidence>
<sequence>MPRGKEIYKRNFACHMVIGDETSLGTALSIKAETEKHDRNFASIFELDDHEVLRELKLYGSHTTKNTAHKLTEQLDTLIKEGTIDPTATAFYITGNGATLQAVRQRLKQSGVANNQIVAQTYWIAGKKGL</sequence>